<evidence type="ECO:0008006" key="9">
    <source>
        <dbReference type="Google" id="ProtNLM"/>
    </source>
</evidence>
<feature type="active site" description="Charge relay system" evidence="4">
    <location>
        <position position="275"/>
    </location>
</feature>
<comment type="caution">
    <text evidence="7">The sequence shown here is derived from an EMBL/GenBank/DDBJ whole genome shotgun (WGS) entry which is preliminary data.</text>
</comment>
<keyword evidence="8" id="KW-1185">Reference proteome</keyword>
<dbReference type="SUPFAM" id="SSF49265">
    <property type="entry name" value="Fibronectin type III"/>
    <property type="match status" value="1"/>
</dbReference>
<evidence type="ECO:0000313" key="8">
    <source>
        <dbReference type="Proteomes" id="UP000632339"/>
    </source>
</evidence>
<dbReference type="PANTHER" id="PTHR43399:SF5">
    <property type="entry name" value="PEPTIDASE S8 FAMILY WITH PROTEASE-ASSOCIATED DOMAIN"/>
    <property type="match status" value="1"/>
</dbReference>
<keyword evidence="3 4" id="KW-0720">Serine protease</keyword>
<evidence type="ECO:0000256" key="4">
    <source>
        <dbReference type="PROSITE-ProRule" id="PRU01240"/>
    </source>
</evidence>
<dbReference type="InterPro" id="IPR051048">
    <property type="entry name" value="Peptidase_S8/S53_subtilisin"/>
</dbReference>
<feature type="domain" description="Secretion system C-terminal sorting" evidence="6">
    <location>
        <begin position="1698"/>
        <end position="1767"/>
    </location>
</feature>
<dbReference type="InterPro" id="IPR023828">
    <property type="entry name" value="Peptidase_S8_Ser-AS"/>
</dbReference>
<dbReference type="InterPro" id="IPR034058">
    <property type="entry name" value="TagA/B/C/D_pept_dom"/>
</dbReference>
<feature type="active site" description="Charge relay system" evidence="4">
    <location>
        <position position="446"/>
    </location>
</feature>
<dbReference type="Gene3D" id="2.60.40.10">
    <property type="entry name" value="Immunoglobulins"/>
    <property type="match status" value="1"/>
</dbReference>
<keyword evidence="1 4" id="KW-0645">Protease</keyword>
<comment type="similarity">
    <text evidence="4">Belongs to the peptidase S8 family.</text>
</comment>
<dbReference type="Gene3D" id="2.60.120.260">
    <property type="entry name" value="Galactose-binding domain-like"/>
    <property type="match status" value="1"/>
</dbReference>
<dbReference type="InterPro" id="IPR036116">
    <property type="entry name" value="FN3_sf"/>
</dbReference>
<dbReference type="Proteomes" id="UP000632339">
    <property type="component" value="Unassembled WGS sequence"/>
</dbReference>
<evidence type="ECO:0000256" key="3">
    <source>
        <dbReference type="ARBA" id="ARBA00022825"/>
    </source>
</evidence>
<name>A0ABQ2IK57_9BACT</name>
<evidence type="ECO:0000259" key="6">
    <source>
        <dbReference type="Pfam" id="PF18962"/>
    </source>
</evidence>
<feature type="domain" description="Peptidase S8/S53" evidence="5">
    <location>
        <begin position="241"/>
        <end position="500"/>
    </location>
</feature>
<dbReference type="InterPro" id="IPR000209">
    <property type="entry name" value="Peptidase_S8/S53_dom"/>
</dbReference>
<evidence type="ECO:0000259" key="5">
    <source>
        <dbReference type="Pfam" id="PF00082"/>
    </source>
</evidence>
<dbReference type="InterPro" id="IPR026444">
    <property type="entry name" value="Secre_tail"/>
</dbReference>
<evidence type="ECO:0000256" key="1">
    <source>
        <dbReference type="ARBA" id="ARBA00022670"/>
    </source>
</evidence>
<proteinExistence type="inferred from homology"/>
<protein>
    <recommendedName>
        <fullName evidence="9">Secreted protein (Por secretion system target)</fullName>
    </recommendedName>
</protein>
<dbReference type="InterPro" id="IPR036852">
    <property type="entry name" value="Peptidase_S8/S53_dom_sf"/>
</dbReference>
<dbReference type="InterPro" id="IPR015500">
    <property type="entry name" value="Peptidase_S8_subtilisin-rel"/>
</dbReference>
<dbReference type="Gene3D" id="3.40.50.200">
    <property type="entry name" value="Peptidase S8/S53 domain"/>
    <property type="match status" value="1"/>
</dbReference>
<reference evidence="8" key="1">
    <citation type="journal article" date="2019" name="Int. J. Syst. Evol. Microbiol.">
        <title>The Global Catalogue of Microorganisms (GCM) 10K type strain sequencing project: providing services to taxonomists for standard genome sequencing and annotation.</title>
        <authorList>
            <consortium name="The Broad Institute Genomics Platform"/>
            <consortium name="The Broad Institute Genome Sequencing Center for Infectious Disease"/>
            <person name="Wu L."/>
            <person name="Ma J."/>
        </authorList>
    </citation>
    <scope>NUCLEOTIDE SEQUENCE [LARGE SCALE GENOMIC DNA]</scope>
    <source>
        <strain evidence="8">CGMCC 1.6375</strain>
    </source>
</reference>
<dbReference type="PRINTS" id="PR00723">
    <property type="entry name" value="SUBTILISIN"/>
</dbReference>
<gene>
    <name evidence="7" type="ORF">GCM10010967_54920</name>
</gene>
<dbReference type="PROSITE" id="PS00138">
    <property type="entry name" value="SUBTILASE_SER"/>
    <property type="match status" value="1"/>
</dbReference>
<evidence type="ECO:0000256" key="2">
    <source>
        <dbReference type="ARBA" id="ARBA00022801"/>
    </source>
</evidence>
<dbReference type="Gene3D" id="2.60.120.380">
    <property type="match status" value="1"/>
</dbReference>
<dbReference type="InterPro" id="IPR003961">
    <property type="entry name" value="FN3_dom"/>
</dbReference>
<keyword evidence="2 4" id="KW-0378">Hydrolase</keyword>
<dbReference type="SUPFAM" id="SSF52743">
    <property type="entry name" value="Subtilisin-like"/>
    <property type="match status" value="1"/>
</dbReference>
<dbReference type="InterPro" id="IPR013783">
    <property type="entry name" value="Ig-like_fold"/>
</dbReference>
<feature type="active site" description="Charge relay system" evidence="4">
    <location>
        <position position="250"/>
    </location>
</feature>
<dbReference type="SUPFAM" id="SSF49785">
    <property type="entry name" value="Galactose-binding domain-like"/>
    <property type="match status" value="1"/>
</dbReference>
<dbReference type="RefSeq" id="WP_019945194.1">
    <property type="nucleotide sequence ID" value="NZ_BMLI01000004.1"/>
</dbReference>
<dbReference type="EMBL" id="BMLI01000004">
    <property type="protein sequence ID" value="GGN11968.1"/>
    <property type="molecule type" value="Genomic_DNA"/>
</dbReference>
<dbReference type="NCBIfam" id="TIGR04183">
    <property type="entry name" value="Por_Secre_tail"/>
    <property type="match status" value="1"/>
</dbReference>
<sequence length="1769" mass="191874">MNLPERFGWLTLLLVLLHAGPAMSQRSQPYKLYLRSGTISPAPNLENIALQARQSRVVQDTAPRLVIIQFYDIPKQETVQMLAGGGIRLLEYVPDFAYTASVTPGWDAGLLKTASVRAVIDIEPRYKIEPALLGANIPPHAVKEAGTVDVRVNFIQGVSIDGIKNDLSAMGVRLISDGLAAYQVLEVRAGTGALESLAGLSWVQYIEAVPPVEELLNDKSEAGTRANVLASGLPGQRGLTGEGVVVGIGDSGNLLEHIDIRTRLVSNEPESTYWHGVHVTGTAAGGGIINEKYKGYAPKASLIKRSNSEIWKQATVLTRDYGMVITTNSYGGSLCPDFGSYTFDSYMLDRQANELPNLQHVFAAGNSGLEASCGFFPAGYGNVIGGNISSKNVVTVGRTGTNGLIHASSSRGPTLDGRIKPEIIAPGTSIYSTIPTNTYASASGTSMAAPAVSGGLALLYQRYRQLNGGSNPKNMLMKAVLLNGAYDRGLAGPDFTYGFGVMNLLRSVDMLEKGRYFNGRIANQAKDGFEITVPANTAQVKVMLYWNDPAPATISGPKSLVNDLDLKVIRGVNTEVLPVFPRPAAPQDLAAPGIDSLNNVEQIVLDAPAAGNYVINVVGKKVPSGPQEYFVVYDVIENSSVLTNPVGGERFTKNDVIDISWDNYGSPNSTYAVAYSLNDGANWTTLSPSVPEFTNQLSWTIPDASTTTAKVRIIRNGTGVVKESAAFTIMNVPVISLSANQCESYAAVQWTAVSGATDYEVMRMKGNEMRSVGTTTDTKYVLSGLSRDSTYYISVRARINGVPGRRAVAISRKPDSGNCQGIISDGDLAVETIISPSKSGRLLTSGSLPEAQVVKVALKNLDDQPVTQSFQVGYALGNGATHWETVDTDIPAFGSLDYAFNQTINLQAAGAYSLAVSVKLEGDQVAANNQKSISIRQLANAPVTLPFTDNLETLNAEEVSANTMGIGGSDRYDFSQERDLGRVRTTTDPVLAYSGSKSFTIDANNAANSSYPTTLEATYNLASYHADRDEVRLAFRYRMYAAPTSAWPLRVYVRGKDTDPWLPALESASIPYFAKDNNYALAAVEVSDVLKRSGQDFSTSFQVKWEQSFRYRTQTDGATIDDIRLYKAAGDLEIARVTASSTPSCDVNGYQEYSIQVKNNSSDDYFKMPFEAQINGRLIDIGQVPVVRAGRDTVINFSFSSTYFLNSDREVKILLKRAFDTNTGNDFATTTAKAAQVITAYPYLQDFENGQGGWYVGDAAALWRFGKPASGRVTEAASGSNAWIASPAAGSESTSYLYSPCFAMSGMAQPALSFSVSIDLAACAGGNCDIAYVEYNVSGNTWMRLGGMNSGTNWYNARQENADAWNVQDYTRWHVATVPVPNYFPSGYVRFRFVLKSKSASGRSGIAIDDIHIYDSQAMVYASNTQDNTTMTADLFGDQWIPYKLYNSMLVAINPHGQSMGQVSVKTYLDNGPMRIQSRQYYLGRNFTITTADARYAQPVGVRLYITDEETERLINAPEKAGIARPGSAYDLTITKYSGENEDGNIANNGSVAWSFLTKSEVKKVPYAQGYYLEFSVKSFSEFWFAKEFVGPGTPLPVKLASISVTPVEHTARLDWATAEEENVRHFEIQRSSDARTWTALPGQVPAVGEGGHRYQAIDPSPSGGINYYRLKMVDMDDTFAYSQIVSADFGTEASVTLFPNPVTDRLNIRTAGRRLTRVRLHSLSGQEVMSGGEGTQSMDVSRLTSGVHWVSIQYADGSRSNHKIIIVH</sequence>
<evidence type="ECO:0000313" key="7">
    <source>
        <dbReference type="EMBL" id="GGN11968.1"/>
    </source>
</evidence>
<accession>A0ABQ2IK57</accession>
<dbReference type="InterPro" id="IPR008979">
    <property type="entry name" value="Galactose-bd-like_sf"/>
</dbReference>
<dbReference type="CDD" id="cd04842">
    <property type="entry name" value="Peptidases_S8_Kp43_protease"/>
    <property type="match status" value="1"/>
</dbReference>
<dbReference type="Pfam" id="PF18962">
    <property type="entry name" value="Por_Secre_tail"/>
    <property type="match status" value="1"/>
</dbReference>
<dbReference type="PROSITE" id="PS51892">
    <property type="entry name" value="SUBTILASE"/>
    <property type="match status" value="1"/>
</dbReference>
<dbReference type="PANTHER" id="PTHR43399">
    <property type="entry name" value="SUBTILISIN-RELATED"/>
    <property type="match status" value="1"/>
</dbReference>
<organism evidence="7 8">
    <name type="scientific">Dyadobacter beijingensis</name>
    <dbReference type="NCBI Taxonomy" id="365489"/>
    <lineage>
        <taxon>Bacteria</taxon>
        <taxon>Pseudomonadati</taxon>
        <taxon>Bacteroidota</taxon>
        <taxon>Cytophagia</taxon>
        <taxon>Cytophagales</taxon>
        <taxon>Spirosomataceae</taxon>
        <taxon>Dyadobacter</taxon>
    </lineage>
</organism>
<dbReference type="CDD" id="cd00063">
    <property type="entry name" value="FN3"/>
    <property type="match status" value="1"/>
</dbReference>
<dbReference type="Pfam" id="PF00082">
    <property type="entry name" value="Peptidase_S8"/>
    <property type="match status" value="1"/>
</dbReference>